<protein>
    <submittedName>
        <fullName evidence="5">Helix-turn-helix domain-containing protein</fullName>
    </submittedName>
</protein>
<dbReference type="PROSITE" id="PS00041">
    <property type="entry name" value="HTH_ARAC_FAMILY_1"/>
    <property type="match status" value="1"/>
</dbReference>
<sequence length="311" mass="33142">MRIAIIAYDGISPFMLSTPLAVFGEPFVAGGHEVWVCGENSRVSATGGLSIDTPYGLEKAGAADVVILPGWRNADEAIPAEIIREISMAAERGAMVAGLCLGAFGLAEAGLLDGRRATTHWARIETFAARYPRVTVDPGAIFVDEGMVLTSAGIASGLDCCLHILARLSGSAEANRVARHLVLATQRSGGQPQLIERPVPASSADLRVARILDDLIANPTGVPSLDDLAERAGMSRRGFSRHIRAQTGDNLVAWLRRARVARAQTFLLEGVSGLDQIAGRCGFPDAKSLRQAFHTEVGVTPKQWQARQRLS</sequence>
<keyword evidence="1" id="KW-0805">Transcription regulation</keyword>
<proteinExistence type="predicted"/>
<dbReference type="PANTHER" id="PTHR43130">
    <property type="entry name" value="ARAC-FAMILY TRANSCRIPTIONAL REGULATOR"/>
    <property type="match status" value="1"/>
</dbReference>
<evidence type="ECO:0000313" key="5">
    <source>
        <dbReference type="EMBL" id="TNM66051.1"/>
    </source>
</evidence>
<dbReference type="SUPFAM" id="SSF46689">
    <property type="entry name" value="Homeodomain-like"/>
    <property type="match status" value="2"/>
</dbReference>
<dbReference type="GO" id="GO:0003700">
    <property type="term" value="F:DNA-binding transcription factor activity"/>
    <property type="evidence" value="ECO:0007669"/>
    <property type="project" value="InterPro"/>
</dbReference>
<feature type="domain" description="HTH araC/xylS-type" evidence="4">
    <location>
        <begin position="206"/>
        <end position="307"/>
    </location>
</feature>
<evidence type="ECO:0000256" key="2">
    <source>
        <dbReference type="ARBA" id="ARBA00023125"/>
    </source>
</evidence>
<accession>A0A5C4XSJ8</accession>
<gene>
    <name evidence="5" type="ORF">FHP24_07490</name>
</gene>
<dbReference type="RefSeq" id="WP_139675025.1">
    <property type="nucleotide sequence ID" value="NZ_VDMN01000001.1"/>
</dbReference>
<dbReference type="PANTHER" id="PTHR43130:SF3">
    <property type="entry name" value="HTH-TYPE TRANSCRIPTIONAL REGULATOR RV1931C"/>
    <property type="match status" value="1"/>
</dbReference>
<dbReference type="InterPro" id="IPR029062">
    <property type="entry name" value="Class_I_gatase-like"/>
</dbReference>
<evidence type="ECO:0000313" key="6">
    <source>
        <dbReference type="Proteomes" id="UP000311605"/>
    </source>
</evidence>
<dbReference type="SMART" id="SM00342">
    <property type="entry name" value="HTH_ARAC"/>
    <property type="match status" value="1"/>
</dbReference>
<organism evidence="5 6">
    <name type="scientific">Aliirhizobium smilacinae</name>
    <dbReference type="NCBI Taxonomy" id="1395944"/>
    <lineage>
        <taxon>Bacteria</taxon>
        <taxon>Pseudomonadati</taxon>
        <taxon>Pseudomonadota</taxon>
        <taxon>Alphaproteobacteria</taxon>
        <taxon>Hyphomicrobiales</taxon>
        <taxon>Rhizobiaceae</taxon>
        <taxon>Aliirhizobium</taxon>
    </lineage>
</organism>
<dbReference type="AlphaFoldDB" id="A0A5C4XSJ8"/>
<dbReference type="PROSITE" id="PS01124">
    <property type="entry name" value="HTH_ARAC_FAMILY_2"/>
    <property type="match status" value="1"/>
</dbReference>
<dbReference type="GO" id="GO:0043565">
    <property type="term" value="F:sequence-specific DNA binding"/>
    <property type="evidence" value="ECO:0007669"/>
    <property type="project" value="InterPro"/>
</dbReference>
<dbReference type="Gene3D" id="3.40.50.880">
    <property type="match status" value="1"/>
</dbReference>
<evidence type="ECO:0000256" key="3">
    <source>
        <dbReference type="ARBA" id="ARBA00023163"/>
    </source>
</evidence>
<dbReference type="InterPro" id="IPR002818">
    <property type="entry name" value="DJ-1/PfpI"/>
</dbReference>
<comment type="caution">
    <text evidence="5">The sequence shown here is derived from an EMBL/GenBank/DDBJ whole genome shotgun (WGS) entry which is preliminary data.</text>
</comment>
<dbReference type="Pfam" id="PF12833">
    <property type="entry name" value="HTH_18"/>
    <property type="match status" value="1"/>
</dbReference>
<dbReference type="OrthoDB" id="186587at2"/>
<dbReference type="EMBL" id="VDMN01000001">
    <property type="protein sequence ID" value="TNM66051.1"/>
    <property type="molecule type" value="Genomic_DNA"/>
</dbReference>
<name>A0A5C4XSJ8_9HYPH</name>
<keyword evidence="6" id="KW-1185">Reference proteome</keyword>
<dbReference type="Gene3D" id="1.10.10.60">
    <property type="entry name" value="Homeodomain-like"/>
    <property type="match status" value="1"/>
</dbReference>
<dbReference type="Proteomes" id="UP000311605">
    <property type="component" value="Unassembled WGS sequence"/>
</dbReference>
<dbReference type="InterPro" id="IPR018062">
    <property type="entry name" value="HTH_AraC-typ_CS"/>
</dbReference>
<dbReference type="InterPro" id="IPR018060">
    <property type="entry name" value="HTH_AraC"/>
</dbReference>
<dbReference type="CDD" id="cd03137">
    <property type="entry name" value="GATase1_AraC_1"/>
    <property type="match status" value="1"/>
</dbReference>
<dbReference type="InterPro" id="IPR052158">
    <property type="entry name" value="INH-QAR"/>
</dbReference>
<dbReference type="SUPFAM" id="SSF52317">
    <property type="entry name" value="Class I glutamine amidotransferase-like"/>
    <property type="match status" value="1"/>
</dbReference>
<keyword evidence="2" id="KW-0238">DNA-binding</keyword>
<evidence type="ECO:0000256" key="1">
    <source>
        <dbReference type="ARBA" id="ARBA00023015"/>
    </source>
</evidence>
<evidence type="ECO:0000259" key="4">
    <source>
        <dbReference type="PROSITE" id="PS01124"/>
    </source>
</evidence>
<dbReference type="InterPro" id="IPR009057">
    <property type="entry name" value="Homeodomain-like_sf"/>
</dbReference>
<dbReference type="Pfam" id="PF01965">
    <property type="entry name" value="DJ-1_PfpI"/>
    <property type="match status" value="1"/>
</dbReference>
<keyword evidence="3" id="KW-0804">Transcription</keyword>
<reference evidence="5 6" key="1">
    <citation type="submission" date="2019-06" db="EMBL/GenBank/DDBJ databases">
        <title>The draft genome of Rhizobium smilacinae PTYR-5.</title>
        <authorList>
            <person name="Liu L."/>
            <person name="Li L."/>
            <person name="Zhang X."/>
        </authorList>
    </citation>
    <scope>NUCLEOTIDE SEQUENCE [LARGE SCALE GENOMIC DNA]</scope>
    <source>
        <strain evidence="5 6">PTYR-5</strain>
    </source>
</reference>